<reference evidence="1" key="1">
    <citation type="submission" date="2023-05" db="EMBL/GenBank/DDBJ databases">
        <authorList>
            <consortium name="ELIXIR-Norway"/>
        </authorList>
    </citation>
    <scope>NUCLEOTIDE SEQUENCE</scope>
</reference>
<gene>
    <name evidence="1" type="ORF">MRATA1EN22A_LOCUS25258</name>
</gene>
<name>A0AC60A092_RANTA</name>
<dbReference type="Proteomes" id="UP001162501">
    <property type="component" value="Chromosome 6"/>
</dbReference>
<evidence type="ECO:0000313" key="2">
    <source>
        <dbReference type="Proteomes" id="UP001162501"/>
    </source>
</evidence>
<accession>A0AC60A092</accession>
<dbReference type="EMBL" id="OX596090">
    <property type="protein sequence ID" value="CAN0540184.1"/>
    <property type="molecule type" value="Genomic_DNA"/>
</dbReference>
<organism evidence="1 2">
    <name type="scientific">Rangifer tarandus platyrhynchus</name>
    <name type="common">Svalbard reindeer</name>
    <dbReference type="NCBI Taxonomy" id="3082113"/>
    <lineage>
        <taxon>Eukaryota</taxon>
        <taxon>Metazoa</taxon>
        <taxon>Chordata</taxon>
        <taxon>Craniata</taxon>
        <taxon>Vertebrata</taxon>
        <taxon>Euteleostomi</taxon>
        <taxon>Mammalia</taxon>
        <taxon>Eutheria</taxon>
        <taxon>Laurasiatheria</taxon>
        <taxon>Artiodactyla</taxon>
        <taxon>Ruminantia</taxon>
        <taxon>Pecora</taxon>
        <taxon>Cervidae</taxon>
        <taxon>Odocoileinae</taxon>
        <taxon>Rangifer</taxon>
    </lineage>
</organism>
<proteinExistence type="predicted"/>
<reference evidence="1" key="2">
    <citation type="submission" date="2025-03" db="EMBL/GenBank/DDBJ databases">
        <authorList>
            <consortium name="ELIXIR-Norway"/>
            <consortium name="Elixir Norway"/>
        </authorList>
    </citation>
    <scope>NUCLEOTIDE SEQUENCE</scope>
</reference>
<evidence type="ECO:0000313" key="1">
    <source>
        <dbReference type="EMBL" id="CAN0540184.1"/>
    </source>
</evidence>
<sequence>MAVAYCRASGWALLLLVALWQQPAAGSGVFQLQLQEFANERGVLASGRPCEPGCRTFFRVCLKHFQAVVSPGPCTFGSVSTPVLGTNSFAVGDDSSGGGRNPLQLPFNFTWPGTFSLIIEAWHAPGDDLRPEALPPDALISKIAIQGSLAVGQNWLLDEQTSPLTRLRYSYRVICSDNYYGDSCSRLCKKRNDHFGHYVCQPDGSLSCLPGWTGEYCEQPICLSGCHEQNGYCSKPAECICRPGWQGRLCNECIPHNGCRHGTCSTPWQCTCDEGWGGLFCDQDLNYCTHHSPCKNGATCSNSGQRSYTCTCRPGYTGVDCELELSECDSNPCRNGGSCKDQEDGYHCLCPPGYYGLHCEHSTLSCADSPCFNGGSCRERNQGTSYACECPPNFTGSNCEKKVDRCTSNPCANGGQCLNRGPNRMCRCRPGFTGVHCEINISDCARSPCVHGGTCHDLENGFVCTCPAGFSGRRCEVRMPAEACASGPCFNGATCYTGLPPDNFVCNCPYGFVGSRCEFPMSMPPSFPWVAVSLGVGLVVVLVLLCMVAVAVRQLRLRRPDGGSREAMNNLSDFQKDNLIPTAQLKNTNQKKELEVDCGLDKSNCGKQQNHTLDYNLAPGLLGRGILPGKYSHSDKSLGEKAPLRIHSEKPECRISAICSPRDSMYQSVCLISEERNECVIATEGARHCWIPAGLEPRAAAEEAGAARWPGSALHLPQPRAPRRSRGSAPPALLELFVTARLPVCGLPTSAHFPGREAAEGREFLGDSPPARLRLLQPRIPPPAGEPASGRGRGKPVSPAGHRAGLPGPRCPAAGGAERPHGRTWTGTAVASQGSGSALLCPGGHHDEPEEGAA</sequence>
<protein>
    <submittedName>
        <fullName evidence="1">Uncharacterized protein</fullName>
    </submittedName>
</protein>